<reference evidence="1" key="1">
    <citation type="journal article" date="2020" name="mSystems">
        <title>Genome- and Community-Level Interaction Insights into Carbon Utilization and Element Cycling Functions of Hydrothermarchaeota in Hydrothermal Sediment.</title>
        <authorList>
            <person name="Zhou Z."/>
            <person name="Liu Y."/>
            <person name="Xu W."/>
            <person name="Pan J."/>
            <person name="Luo Z.H."/>
            <person name="Li M."/>
        </authorList>
    </citation>
    <scope>NUCLEOTIDE SEQUENCE [LARGE SCALE GENOMIC DNA]</scope>
    <source>
        <strain evidence="1">SpSt-897</strain>
    </source>
</reference>
<dbReference type="EMBL" id="DTMF01000206">
    <property type="protein sequence ID" value="HGF34355.1"/>
    <property type="molecule type" value="Genomic_DNA"/>
</dbReference>
<organism evidence="1">
    <name type="scientific">Desulfobacca acetoxidans</name>
    <dbReference type="NCBI Taxonomy" id="60893"/>
    <lineage>
        <taxon>Bacteria</taxon>
        <taxon>Pseudomonadati</taxon>
        <taxon>Thermodesulfobacteriota</taxon>
        <taxon>Desulfobaccia</taxon>
        <taxon>Desulfobaccales</taxon>
        <taxon>Desulfobaccaceae</taxon>
        <taxon>Desulfobacca</taxon>
    </lineage>
</organism>
<name>A0A7C3V5H3_9BACT</name>
<dbReference type="Gene3D" id="3.20.20.410">
    <property type="entry name" value="Protein of unknown function UPF0759"/>
    <property type="match status" value="1"/>
</dbReference>
<proteinExistence type="predicted"/>
<sequence>MPMVIKVGCCGFPIKRREYAAHLRVVEVQQTFYQPPQPATALRWRQEMPQEFEFCLKAWQLITHNARSPTYRRLRRPLSRDEQEQAGSFRNTPLVRQAWEATRKIALALRASLIVFQCPASFAPTPENLANLRNFFGTTAKEDFLFAWEPRGDWPRSLVTDLCQELGLIPAVDPFATLPDPGHLAYFRLHGKGGYRYSYRDADFAELAEFLAGYQEAYVLFNNLTMWNDARRFAAFIRGDSAAKIIVA</sequence>
<dbReference type="PANTHER" id="PTHR30348">
    <property type="entry name" value="UNCHARACTERIZED PROTEIN YECE"/>
    <property type="match status" value="1"/>
</dbReference>
<dbReference type="AlphaFoldDB" id="A0A7C3V5H3"/>
<gene>
    <name evidence="1" type="ORF">ENW96_08205</name>
</gene>
<accession>A0A7C3V5H3</accession>
<comment type="caution">
    <text evidence="1">The sequence shown here is derived from an EMBL/GenBank/DDBJ whole genome shotgun (WGS) entry which is preliminary data.</text>
</comment>
<dbReference type="PANTHER" id="PTHR30348:SF4">
    <property type="entry name" value="DUF72 DOMAIN-CONTAINING PROTEIN"/>
    <property type="match status" value="1"/>
</dbReference>
<dbReference type="InterPro" id="IPR002763">
    <property type="entry name" value="DUF72"/>
</dbReference>
<dbReference type="Pfam" id="PF01904">
    <property type="entry name" value="DUF72"/>
    <property type="match status" value="1"/>
</dbReference>
<dbReference type="SUPFAM" id="SSF117396">
    <property type="entry name" value="TM1631-like"/>
    <property type="match status" value="1"/>
</dbReference>
<dbReference type="InterPro" id="IPR036520">
    <property type="entry name" value="UPF0759_sf"/>
</dbReference>
<protein>
    <submittedName>
        <fullName evidence="1">DUF72 domain-containing protein</fullName>
    </submittedName>
</protein>
<evidence type="ECO:0000313" key="1">
    <source>
        <dbReference type="EMBL" id="HGF34355.1"/>
    </source>
</evidence>